<keyword evidence="2" id="KW-1185">Reference proteome</keyword>
<evidence type="ECO:0000313" key="2">
    <source>
        <dbReference type="Proteomes" id="UP001154282"/>
    </source>
</evidence>
<protein>
    <submittedName>
        <fullName evidence="1">Uncharacterized protein</fullName>
    </submittedName>
</protein>
<dbReference type="AlphaFoldDB" id="A0AAV0IV10"/>
<dbReference type="Proteomes" id="UP001154282">
    <property type="component" value="Unassembled WGS sequence"/>
</dbReference>
<accession>A0AAV0IV10</accession>
<feature type="non-terminal residue" evidence="1">
    <location>
        <position position="1"/>
    </location>
</feature>
<evidence type="ECO:0000313" key="1">
    <source>
        <dbReference type="EMBL" id="CAI0401447.1"/>
    </source>
</evidence>
<gene>
    <name evidence="1" type="ORF">LITE_LOCUS11208</name>
</gene>
<proteinExistence type="predicted"/>
<name>A0AAV0IV10_9ROSI</name>
<reference evidence="1" key="1">
    <citation type="submission" date="2022-08" db="EMBL/GenBank/DDBJ databases">
        <authorList>
            <person name="Gutierrez-Valencia J."/>
        </authorList>
    </citation>
    <scope>NUCLEOTIDE SEQUENCE</scope>
</reference>
<dbReference type="EMBL" id="CAMGYJ010000004">
    <property type="protein sequence ID" value="CAI0401447.1"/>
    <property type="molecule type" value="Genomic_DNA"/>
</dbReference>
<comment type="caution">
    <text evidence="1">The sequence shown here is derived from an EMBL/GenBank/DDBJ whole genome shotgun (WGS) entry which is preliminary data.</text>
</comment>
<organism evidence="1 2">
    <name type="scientific">Linum tenue</name>
    <dbReference type="NCBI Taxonomy" id="586396"/>
    <lineage>
        <taxon>Eukaryota</taxon>
        <taxon>Viridiplantae</taxon>
        <taxon>Streptophyta</taxon>
        <taxon>Embryophyta</taxon>
        <taxon>Tracheophyta</taxon>
        <taxon>Spermatophyta</taxon>
        <taxon>Magnoliopsida</taxon>
        <taxon>eudicotyledons</taxon>
        <taxon>Gunneridae</taxon>
        <taxon>Pentapetalae</taxon>
        <taxon>rosids</taxon>
        <taxon>fabids</taxon>
        <taxon>Malpighiales</taxon>
        <taxon>Linaceae</taxon>
        <taxon>Linum</taxon>
    </lineage>
</organism>
<sequence length="90" mass="10353">FSSPSLSTETNSTKPFFISSSSSLSLPSLKTVRTSRHSRTDWRPPATLYLTYPDSYRSRLDWDPDPQEIPTMSSLPEVSSEYQRYASRTW</sequence>